<accession>A0A7J0G5E1</accession>
<reference evidence="1 2" key="1">
    <citation type="submission" date="2019-07" db="EMBL/GenBank/DDBJ databases">
        <title>De Novo Assembly of kiwifruit Actinidia rufa.</title>
        <authorList>
            <person name="Sugita-Konishi S."/>
            <person name="Sato K."/>
            <person name="Mori E."/>
            <person name="Abe Y."/>
            <person name="Kisaki G."/>
            <person name="Hamano K."/>
            <person name="Suezawa K."/>
            <person name="Otani M."/>
            <person name="Fukuda T."/>
            <person name="Manabe T."/>
            <person name="Gomi K."/>
            <person name="Tabuchi M."/>
            <person name="Akimitsu K."/>
            <person name="Kataoka I."/>
        </authorList>
    </citation>
    <scope>NUCLEOTIDE SEQUENCE [LARGE SCALE GENOMIC DNA]</scope>
    <source>
        <strain evidence="2">cv. Fuchu</strain>
    </source>
</reference>
<organism evidence="1 2">
    <name type="scientific">Actinidia rufa</name>
    <dbReference type="NCBI Taxonomy" id="165716"/>
    <lineage>
        <taxon>Eukaryota</taxon>
        <taxon>Viridiplantae</taxon>
        <taxon>Streptophyta</taxon>
        <taxon>Embryophyta</taxon>
        <taxon>Tracheophyta</taxon>
        <taxon>Spermatophyta</taxon>
        <taxon>Magnoliopsida</taxon>
        <taxon>eudicotyledons</taxon>
        <taxon>Gunneridae</taxon>
        <taxon>Pentapetalae</taxon>
        <taxon>asterids</taxon>
        <taxon>Ericales</taxon>
        <taxon>Actinidiaceae</taxon>
        <taxon>Actinidia</taxon>
    </lineage>
</organism>
<gene>
    <name evidence="1" type="ORF">Acr_18g0001730</name>
</gene>
<comment type="caution">
    <text evidence="1">The sequence shown here is derived from an EMBL/GenBank/DDBJ whole genome shotgun (WGS) entry which is preliminary data.</text>
</comment>
<dbReference type="OrthoDB" id="10014216at2759"/>
<protein>
    <submittedName>
        <fullName evidence="1">5'-nucleotidase</fullName>
    </submittedName>
</protein>
<proteinExistence type="predicted"/>
<dbReference type="EMBL" id="BJWL01000018">
    <property type="protein sequence ID" value="GFZ06003.1"/>
    <property type="molecule type" value="Genomic_DNA"/>
</dbReference>
<dbReference type="AlphaFoldDB" id="A0A7J0G5E1"/>
<dbReference type="InterPro" id="IPR023214">
    <property type="entry name" value="HAD_sf"/>
</dbReference>
<evidence type="ECO:0000313" key="2">
    <source>
        <dbReference type="Proteomes" id="UP000585474"/>
    </source>
</evidence>
<dbReference type="Proteomes" id="UP000585474">
    <property type="component" value="Unassembled WGS sequence"/>
</dbReference>
<sequence>MGMERRSLDGFLNIGDPNHNVADSLDSYRKAFDVVYLNDAPMSGVVKLVSQLCSTGSG</sequence>
<keyword evidence="2" id="KW-1185">Reference proteome</keyword>
<dbReference type="Gene3D" id="3.40.50.1000">
    <property type="entry name" value="HAD superfamily/HAD-like"/>
    <property type="match status" value="1"/>
</dbReference>
<name>A0A7J0G5E1_9ERIC</name>
<dbReference type="GO" id="GO:0005737">
    <property type="term" value="C:cytoplasm"/>
    <property type="evidence" value="ECO:0007669"/>
    <property type="project" value="InterPro"/>
</dbReference>
<dbReference type="InterPro" id="IPR006434">
    <property type="entry name" value="Pyrimidine_nucleotidase_eu"/>
</dbReference>
<dbReference type="Pfam" id="PF05822">
    <property type="entry name" value="UMPH-1"/>
    <property type="match status" value="1"/>
</dbReference>
<dbReference type="GO" id="GO:0000287">
    <property type="term" value="F:magnesium ion binding"/>
    <property type="evidence" value="ECO:0007669"/>
    <property type="project" value="InterPro"/>
</dbReference>
<dbReference type="GO" id="GO:0008253">
    <property type="term" value="F:5'-nucleotidase activity"/>
    <property type="evidence" value="ECO:0007669"/>
    <property type="project" value="InterPro"/>
</dbReference>
<evidence type="ECO:0000313" key="1">
    <source>
        <dbReference type="EMBL" id="GFZ06003.1"/>
    </source>
</evidence>